<dbReference type="EMBL" id="CP009268">
    <property type="protein sequence ID" value="AJA53026.1"/>
    <property type="molecule type" value="Genomic_DNA"/>
</dbReference>
<dbReference type="InterPro" id="IPR013785">
    <property type="entry name" value="Aldolase_TIM"/>
</dbReference>
<proteinExistence type="predicted"/>
<evidence type="ECO:0000313" key="1">
    <source>
        <dbReference type="EMBL" id="AJA53026.1"/>
    </source>
</evidence>
<evidence type="ECO:0000313" key="2">
    <source>
        <dbReference type="EMBL" id="KRU10966.1"/>
    </source>
</evidence>
<organism evidence="1 4">
    <name type="scientific">Clostridium pasteurianum DSM 525 = ATCC 6013</name>
    <dbReference type="NCBI Taxonomy" id="1262449"/>
    <lineage>
        <taxon>Bacteria</taxon>
        <taxon>Bacillati</taxon>
        <taxon>Bacillota</taxon>
        <taxon>Clostridia</taxon>
        <taxon>Eubacteriales</taxon>
        <taxon>Clostridiaceae</taxon>
        <taxon>Clostridium</taxon>
    </lineage>
</organism>
<dbReference type="Gene3D" id="3.20.20.70">
    <property type="entry name" value="Aldolase class I"/>
    <property type="match status" value="1"/>
</dbReference>
<keyword evidence="4" id="KW-1185">Reference proteome</keyword>
<dbReference type="Proteomes" id="UP000030905">
    <property type="component" value="Chromosome"/>
</dbReference>
<dbReference type="PANTHER" id="PTHR35787:SF1">
    <property type="entry name" value="GLYCEROL UPTAKE OPERON ANTITERMINATOR REGULATORY PROTEIN"/>
    <property type="match status" value="1"/>
</dbReference>
<dbReference type="KEGG" id="cpae:CPAST_c29720"/>
<gene>
    <name evidence="1" type="ORF">CLPA_c29720</name>
    <name evidence="2" type="ORF">CP6013_00213</name>
</gene>
<sequence length="178" mass="19233">MKEYPIIASVTDLSKVDSVIRSKIQRVNLVTGDICILKELITKLHEAEKKVFVHLEMISGVGRDSSAIKYLSKNFNIDGIISTKANNIAAAKALGLSATLRVFAIDTTALESAIKVINKTKPDQVELMPGLMPSVIKRVKSKIKQPIIAGGLIRTSEEVRQAIAGGADYVSTAGTTLW</sequence>
<dbReference type="PIRSF" id="PIRSF016897">
    <property type="entry name" value="GlpP"/>
    <property type="match status" value="1"/>
</dbReference>
<dbReference type="eggNOG" id="COG1954">
    <property type="taxonomic scope" value="Bacteria"/>
</dbReference>
<dbReference type="GO" id="GO:0006071">
    <property type="term" value="P:glycerol metabolic process"/>
    <property type="evidence" value="ECO:0007669"/>
    <property type="project" value="InterPro"/>
</dbReference>
<dbReference type="GO" id="GO:0006355">
    <property type="term" value="P:regulation of DNA-templated transcription"/>
    <property type="evidence" value="ECO:0007669"/>
    <property type="project" value="InterPro"/>
</dbReference>
<dbReference type="EMBL" id="JPGY02000001">
    <property type="protein sequence ID" value="KRU10966.1"/>
    <property type="molecule type" value="Genomic_DNA"/>
</dbReference>
<dbReference type="Pfam" id="PF04309">
    <property type="entry name" value="G3P_antiterm"/>
    <property type="match status" value="1"/>
</dbReference>
<dbReference type="InterPro" id="IPR006699">
    <property type="entry name" value="GlpP"/>
</dbReference>
<dbReference type="Proteomes" id="UP000028042">
    <property type="component" value="Unassembled WGS sequence"/>
</dbReference>
<dbReference type="KEGG" id="cpat:CLPA_c29720"/>
<dbReference type="SUPFAM" id="SSF110391">
    <property type="entry name" value="GlpP-like"/>
    <property type="match status" value="1"/>
</dbReference>
<reference evidence="1 4" key="1">
    <citation type="journal article" date="2015" name="Genome Announc.">
        <title>Complete Genome Sequence of the Nitrogen-Fixing and Solvent-Producing Clostridium pasteurianum DSM 525.</title>
        <authorList>
            <person name="Poehlein A."/>
            <person name="Grosse-Honebrink A."/>
            <person name="Zhang Y."/>
            <person name="Minton N.P."/>
            <person name="Daniel R."/>
        </authorList>
    </citation>
    <scope>NUCLEOTIDE SEQUENCE [LARGE SCALE GENOMIC DNA]</scope>
    <source>
        <strain evidence="1">DSM 525</strain>
        <strain evidence="4">DSM 525 / ATCC 6013</strain>
    </source>
</reference>
<evidence type="ECO:0000313" key="3">
    <source>
        <dbReference type="Proteomes" id="UP000028042"/>
    </source>
</evidence>
<dbReference type="RefSeq" id="WP_003443382.1">
    <property type="nucleotide sequence ID" value="NZ_ANZB01000003.1"/>
</dbReference>
<protein>
    <submittedName>
        <fullName evidence="1">Glycerol-3-phosphate responsive antiterminator GlpP</fullName>
    </submittedName>
    <submittedName>
        <fullName evidence="2">Glycerol-3-phosphate responsive antiterminator, GlpP</fullName>
    </submittedName>
</protein>
<dbReference type="PANTHER" id="PTHR35787">
    <property type="entry name" value="GLYCEROL UPTAKE OPERON ANTITERMINATOR REGULATORY PROTEIN"/>
    <property type="match status" value="1"/>
</dbReference>
<dbReference type="GeneID" id="93075094"/>
<reference evidence="2 3" key="3">
    <citation type="journal article" name="Genome Announc.">
        <title>Improved Draft Genome Sequence of Clostridium pasteurianum Strain ATCC 6013 (DSM 525) Using a Hybrid Next-Generation Sequencing Approach.</title>
        <authorList>
            <person name="Pyne M.E."/>
            <person name="Utturkar S."/>
            <person name="Brown S.D."/>
            <person name="Moo-Young M."/>
            <person name="Chung D.A."/>
            <person name="Chou C.P."/>
        </authorList>
    </citation>
    <scope>NUCLEOTIDE SEQUENCE [LARGE SCALE GENOMIC DNA]</scope>
    <source>
        <strain evidence="2 3">ATCC 6013</strain>
    </source>
</reference>
<accession>A0A0H3J9W7</accession>
<evidence type="ECO:0000313" key="4">
    <source>
        <dbReference type="Proteomes" id="UP000030905"/>
    </source>
</evidence>
<name>A0A0H3J9W7_CLOPA</name>
<reference evidence="2" key="2">
    <citation type="submission" date="2015-10" db="EMBL/GenBank/DDBJ databases">
        <title>Improved Draft Genome Sequence of Clostridium pasteurianum Strain ATCC 6013 (DSM 525) Using a Hybrid Next-Generation Sequencing Approach.</title>
        <authorList>
            <person name="Pyne M.E."/>
            <person name="Utturkar S.M."/>
            <person name="Brown S.D."/>
            <person name="Moo-Young M."/>
            <person name="Chung D.A."/>
            <person name="Chou P.C."/>
        </authorList>
    </citation>
    <scope>NUCLEOTIDE SEQUENCE</scope>
    <source>
        <strain evidence="2">ATCC 6013</strain>
    </source>
</reference>
<dbReference type="AlphaFoldDB" id="A0A0H3J9W7"/>
<dbReference type="PATRIC" id="fig|1262449.3.peg.1422"/>